<proteinExistence type="predicted"/>
<dbReference type="OrthoDB" id="5783260at2"/>
<dbReference type="eggNOG" id="COG2410">
    <property type="taxonomic scope" value="Bacteria"/>
</dbReference>
<dbReference type="Proteomes" id="UP000000442">
    <property type="component" value="Chromosome"/>
</dbReference>
<dbReference type="RefSeq" id="WP_015905038.1">
    <property type="nucleotide sequence ID" value="NC_012108.1"/>
</dbReference>
<evidence type="ECO:0008006" key="3">
    <source>
        <dbReference type="Google" id="ProtNLM"/>
    </source>
</evidence>
<evidence type="ECO:0000313" key="2">
    <source>
        <dbReference type="Proteomes" id="UP000000442"/>
    </source>
</evidence>
<dbReference type="EMBL" id="CP001087">
    <property type="protein sequence ID" value="ACN16276.1"/>
    <property type="molecule type" value="Genomic_DNA"/>
</dbReference>
<dbReference type="InterPro" id="IPR007362">
    <property type="entry name" value="DUF429"/>
</dbReference>
<keyword evidence="2" id="KW-1185">Reference proteome</keyword>
<gene>
    <name evidence="1" type="ordered locus">HRM2_31950</name>
</gene>
<name>C0QLH2_DESAH</name>
<dbReference type="AlphaFoldDB" id="C0QLH2"/>
<dbReference type="Pfam" id="PF04250">
    <property type="entry name" value="DUF429"/>
    <property type="match status" value="1"/>
</dbReference>
<organism evidence="1 2">
    <name type="scientific">Desulforapulum autotrophicum (strain ATCC 43914 / DSM 3382 / VKM B-1955 / HRM2)</name>
    <name type="common">Desulfobacterium autotrophicum</name>
    <dbReference type="NCBI Taxonomy" id="177437"/>
    <lineage>
        <taxon>Bacteria</taxon>
        <taxon>Pseudomonadati</taxon>
        <taxon>Thermodesulfobacteriota</taxon>
        <taxon>Desulfobacteria</taxon>
        <taxon>Desulfobacterales</taxon>
        <taxon>Desulfobacteraceae</taxon>
        <taxon>Desulforapulum</taxon>
    </lineage>
</organism>
<sequence>MTITAILGIDLSGPTNTKDTVAAAFKPVKGGLTCTDIITEGGDGQILSLAEKLNASGTLAVGLDAPLSYNPGGGDRPADRQLRQTLTRVGLKSGTIMPPTMNRMVYLTLRGMALARMLETVCTDVFIAEIHPAGAMALRKAPAADVRNLKSDQEARARLLAWMTAQGLSGIEKKKDISDHYVAACAAALGIWHLASGTPAWRFAPEPPFHPFNVAC</sequence>
<accession>C0QLH2</accession>
<dbReference type="STRING" id="177437.HRM2_31950"/>
<reference evidence="1 2" key="1">
    <citation type="journal article" date="2009" name="Environ. Microbiol.">
        <title>Genome sequence of Desulfobacterium autotrophicum HRM2, a marine sulfate reducer oxidizing organic carbon completely to carbon dioxide.</title>
        <authorList>
            <person name="Strittmatter A.W."/>
            <person name="Liesegang H."/>
            <person name="Rabus R."/>
            <person name="Decker I."/>
            <person name="Amann J."/>
            <person name="Andres S."/>
            <person name="Henne A."/>
            <person name="Fricke W.F."/>
            <person name="Martinez-Arias R."/>
            <person name="Bartels D."/>
            <person name="Goesmann A."/>
            <person name="Krause L."/>
            <person name="Puehler A."/>
            <person name="Klenk H.P."/>
            <person name="Richter M."/>
            <person name="Schuler M."/>
            <person name="Gloeckner F.O."/>
            <person name="Meyerdierks A."/>
            <person name="Gottschalk G."/>
            <person name="Amann R."/>
        </authorList>
    </citation>
    <scope>NUCLEOTIDE SEQUENCE [LARGE SCALE GENOMIC DNA]</scope>
    <source>
        <strain evidence="2">ATCC 43914 / DSM 3382 / HRM2</strain>
    </source>
</reference>
<dbReference type="HOGENOM" id="CLU_1275959_0_0_7"/>
<evidence type="ECO:0000313" key="1">
    <source>
        <dbReference type="EMBL" id="ACN16276.1"/>
    </source>
</evidence>
<protein>
    <recommendedName>
        <fullName evidence="3">DUF429 domain-containing protein</fullName>
    </recommendedName>
</protein>
<dbReference type="KEGG" id="dat:HRM2_31950"/>